<reference evidence="1 2" key="1">
    <citation type="journal article" date="2016" name="Nat. Commun.">
        <title>Thousands of microbial genomes shed light on interconnected biogeochemical processes in an aquifer system.</title>
        <authorList>
            <person name="Anantharaman K."/>
            <person name="Brown C.T."/>
            <person name="Hug L.A."/>
            <person name="Sharon I."/>
            <person name="Castelle C.J."/>
            <person name="Probst A.J."/>
            <person name="Thomas B.C."/>
            <person name="Singh A."/>
            <person name="Wilkins M.J."/>
            <person name="Karaoz U."/>
            <person name="Brodie E.L."/>
            <person name="Williams K.H."/>
            <person name="Hubbard S.S."/>
            <person name="Banfield J.F."/>
        </authorList>
    </citation>
    <scope>NUCLEOTIDE SEQUENCE [LARGE SCALE GENOMIC DNA]</scope>
</reference>
<name>A0A1F6N9W2_9BACT</name>
<dbReference type="EMBL" id="MFQK01000037">
    <property type="protein sequence ID" value="OGH80641.1"/>
    <property type="molecule type" value="Genomic_DNA"/>
</dbReference>
<proteinExistence type="predicted"/>
<protein>
    <recommendedName>
        <fullName evidence="3">WxL domain-containing protein</fullName>
    </recommendedName>
</protein>
<accession>A0A1F6N9W2</accession>
<gene>
    <name evidence="1" type="ORF">A3I29_01240</name>
</gene>
<comment type="caution">
    <text evidence="1">The sequence shown here is derived from an EMBL/GenBank/DDBJ whole genome shotgun (WGS) entry which is preliminary data.</text>
</comment>
<sequence>MASGEMTSTNYYIYADSIGLNGGDISTSTTYTLNDTANDSPGGQSTSTLYRINGGFQGMDLDESLTLTISDTNLAFGTISASAVAMNSVTTTVSCNSITGYSLAISNVSGTTPTAVADGSVTAGVEEYGVAVTGDQAAFVDDRSVIGGRQIAFSDSAILSSVTVVSFKAAAASPSGSGSSYAHTVTITASANF</sequence>
<evidence type="ECO:0000313" key="1">
    <source>
        <dbReference type="EMBL" id="OGH80641.1"/>
    </source>
</evidence>
<organism evidence="1 2">
    <name type="scientific">Candidatus Magasanikbacteria bacterium RIFCSPLOWO2_02_FULL_44_11</name>
    <dbReference type="NCBI Taxonomy" id="1798689"/>
    <lineage>
        <taxon>Bacteria</taxon>
        <taxon>Candidatus Magasanikiibacteriota</taxon>
    </lineage>
</organism>
<dbReference type="AlphaFoldDB" id="A0A1F6N9W2"/>
<evidence type="ECO:0008006" key="3">
    <source>
        <dbReference type="Google" id="ProtNLM"/>
    </source>
</evidence>
<evidence type="ECO:0000313" key="2">
    <source>
        <dbReference type="Proteomes" id="UP000178726"/>
    </source>
</evidence>
<dbReference type="Proteomes" id="UP000178726">
    <property type="component" value="Unassembled WGS sequence"/>
</dbReference>